<sequence>MIRISSQICGLERTLLSDICDSSAAVAYGSLQKAIADRIDDSADSPLAFVARSGLQTKLQAVTDTLYEVDAASLIAAESQITLDLIRSQIGFMRSALLAEQNADPQAEIDAALAEVDRLARSEVNNRTFLDGTRDFQVAGQIAAQVREVSVESLGAPTSLAADQPARLFYAGVDRRISTDAVITLSGDFGSAMLDLTQGQSLFDAAAEINSVMATTGVQATTSGNQLTLESVLQGNQASIAVTVDFGMFAVSGGNGHGVARGTDGLVSQQPSIAGAVLKTATPASLTYSGTDAQITAQASLVIAGPVGSVSVSVAGGEQLTDIAYQLNAYSHETGVLAKATGNDLRLTTVSYGGKATLDIVVDQGTFNVSGGNGAGTSHGTDAIAEINGRLISDNHAANPFSVDGNRFSIDDDGNRFTIEFAANFVGPFQTITLSDAQTLKFQLSTAAGDVTTLGLPSVTPQRLGGPSGMLADLQTGGPLAISQDDEWQALRVIDEALAQLTRIESRIDAFADGAVATSAAFLSGLKKSIEESIDHLEKINEAEATLLQEQNRQLSDKVLASLADLSEQRSRIMQFIDRLPGLD</sequence>
<evidence type="ECO:0008006" key="3">
    <source>
        <dbReference type="Google" id="ProtNLM"/>
    </source>
</evidence>
<dbReference type="Proteomes" id="UP000237819">
    <property type="component" value="Unassembled WGS sequence"/>
</dbReference>
<evidence type="ECO:0000313" key="1">
    <source>
        <dbReference type="EMBL" id="PQO44118.1"/>
    </source>
</evidence>
<accession>A0A2S8GI46</accession>
<dbReference type="EMBL" id="PUHZ01000021">
    <property type="protein sequence ID" value="PQO44118.1"/>
    <property type="molecule type" value="Genomic_DNA"/>
</dbReference>
<gene>
    <name evidence="1" type="ORF">C5Y93_21520</name>
</gene>
<reference evidence="1 2" key="1">
    <citation type="submission" date="2018-02" db="EMBL/GenBank/DDBJ databases">
        <title>Comparative genomes isolates from brazilian mangrove.</title>
        <authorList>
            <person name="Araujo J.E."/>
            <person name="Taketani R.G."/>
            <person name="Silva M.C.P."/>
            <person name="Loureco M.V."/>
            <person name="Andreote F.D."/>
        </authorList>
    </citation>
    <scope>NUCLEOTIDE SEQUENCE [LARGE SCALE GENOMIC DNA]</scope>
    <source>
        <strain evidence="1 2">Nap-Phe MGV</strain>
    </source>
</reference>
<protein>
    <recommendedName>
        <fullName evidence="3">Flagellin N-terminal domain-containing protein</fullName>
    </recommendedName>
</protein>
<name>A0A2S8GI46_9BACT</name>
<dbReference type="AlphaFoldDB" id="A0A2S8GI46"/>
<dbReference type="OrthoDB" id="231949at2"/>
<organism evidence="1 2">
    <name type="scientific">Blastopirellula marina</name>
    <dbReference type="NCBI Taxonomy" id="124"/>
    <lineage>
        <taxon>Bacteria</taxon>
        <taxon>Pseudomonadati</taxon>
        <taxon>Planctomycetota</taxon>
        <taxon>Planctomycetia</taxon>
        <taxon>Pirellulales</taxon>
        <taxon>Pirellulaceae</taxon>
        <taxon>Blastopirellula</taxon>
    </lineage>
</organism>
<evidence type="ECO:0000313" key="2">
    <source>
        <dbReference type="Proteomes" id="UP000237819"/>
    </source>
</evidence>
<comment type="caution">
    <text evidence="1">The sequence shown here is derived from an EMBL/GenBank/DDBJ whole genome shotgun (WGS) entry which is preliminary data.</text>
</comment>
<dbReference type="RefSeq" id="WP_105337517.1">
    <property type="nucleotide sequence ID" value="NZ_PUHZ01000021.1"/>
</dbReference>
<proteinExistence type="predicted"/>